<proteinExistence type="inferred from homology"/>
<feature type="region of interest" description="Disordered" evidence="2">
    <location>
        <begin position="1"/>
        <end position="29"/>
    </location>
</feature>
<evidence type="ECO:0000256" key="1">
    <source>
        <dbReference type="ARBA" id="ARBA00010568"/>
    </source>
</evidence>
<dbReference type="EMBL" id="MSFM01000001">
    <property type="protein sequence ID" value="PKY08064.1"/>
    <property type="molecule type" value="Genomic_DNA"/>
</dbReference>
<dbReference type="SUPFAM" id="SSF55418">
    <property type="entry name" value="eIF4e-like"/>
    <property type="match status" value="1"/>
</dbReference>
<dbReference type="InterPro" id="IPR015034">
    <property type="entry name" value="Bles03"/>
</dbReference>
<dbReference type="PANTHER" id="PTHR31977">
    <property type="entry name" value="UPF0696 PROTEIN C11ORF68"/>
    <property type="match status" value="1"/>
</dbReference>
<gene>
    <name evidence="3" type="ORF">P168DRAFT_323253</name>
</gene>
<dbReference type="AlphaFoldDB" id="A0A2I1DDX4"/>
<reference evidence="3" key="1">
    <citation type="submission" date="2016-12" db="EMBL/GenBank/DDBJ databases">
        <title>The genomes of Aspergillus section Nigri reveals drivers in fungal speciation.</title>
        <authorList>
            <consortium name="DOE Joint Genome Institute"/>
            <person name="Vesth T.C."/>
            <person name="Nybo J."/>
            <person name="Theobald S."/>
            <person name="Brandl J."/>
            <person name="Frisvad J.C."/>
            <person name="Nielsen K.F."/>
            <person name="Lyhne E.K."/>
            <person name="Kogle M.E."/>
            <person name="Kuo A."/>
            <person name="Riley R."/>
            <person name="Clum A."/>
            <person name="Nolan M."/>
            <person name="Lipzen A."/>
            <person name="Salamov A."/>
            <person name="Henrissat B."/>
            <person name="Wiebenga A."/>
            <person name="De vries R.P."/>
            <person name="Grigoriev I.V."/>
            <person name="Mortensen U.H."/>
            <person name="Andersen M.R."/>
            <person name="Baker S.E."/>
        </authorList>
    </citation>
    <scope>NUCLEOTIDE SEQUENCE</scope>
    <source>
        <strain evidence="3">IBT 28561</strain>
    </source>
</reference>
<dbReference type="Gene3D" id="3.30.760.10">
    <property type="entry name" value="RNA Cap, Translation Initiation Factor Eif4e"/>
    <property type="match status" value="1"/>
</dbReference>
<comment type="similarity">
    <text evidence="1">Belongs to the UPF0696 family.</text>
</comment>
<organism evidence="3 4">
    <name type="scientific">Aspergillus campestris (strain IBT 28561)</name>
    <dbReference type="NCBI Taxonomy" id="1392248"/>
    <lineage>
        <taxon>Eukaryota</taxon>
        <taxon>Fungi</taxon>
        <taxon>Dikarya</taxon>
        <taxon>Ascomycota</taxon>
        <taxon>Pezizomycotina</taxon>
        <taxon>Eurotiomycetes</taxon>
        <taxon>Eurotiomycetidae</taxon>
        <taxon>Eurotiales</taxon>
        <taxon>Aspergillaceae</taxon>
        <taxon>Aspergillus</taxon>
        <taxon>Aspergillus subgen. Circumdati</taxon>
    </lineage>
</organism>
<keyword evidence="4" id="KW-1185">Reference proteome</keyword>
<dbReference type="GeneID" id="36548191"/>
<sequence length="241" mass="25906">MELPSEVSKSNHDSTPAIRPNRPSPTEQIDDFLARLPPSTTKATTAGPWIYISGPLPTPKPDIATLVREGTHLLRAYEDEAAILRANDNTSELTSLRETLERQIFALARETGVISGKWMLFAPPAVVDRWWALVARATAEGELGFGAKVATDDGGTWGGGGGGGRSGSGKTRLIAVYTRDYADREDVGRVLGRLVALGMVFVDGRPVYYKCDAFTYLGIMGRNSYGLRASLFSSGDVLGGN</sequence>
<evidence type="ECO:0000256" key="2">
    <source>
        <dbReference type="SAM" id="MobiDB-lite"/>
    </source>
</evidence>
<accession>A0A2I1DDX4</accession>
<evidence type="ECO:0000313" key="4">
    <source>
        <dbReference type="Proteomes" id="UP000234254"/>
    </source>
</evidence>
<name>A0A2I1DDX4_ASPC2</name>
<comment type="caution">
    <text evidence="3">The sequence shown here is derived from an EMBL/GenBank/DDBJ whole genome shotgun (WGS) entry which is preliminary data.</text>
</comment>
<dbReference type="Pfam" id="PF08939">
    <property type="entry name" value="Bles03"/>
    <property type="match status" value="1"/>
</dbReference>
<dbReference type="Proteomes" id="UP000234254">
    <property type="component" value="Unassembled WGS sequence"/>
</dbReference>
<dbReference type="RefSeq" id="XP_024696658.1">
    <property type="nucleotide sequence ID" value="XM_024840667.1"/>
</dbReference>
<evidence type="ECO:0000313" key="3">
    <source>
        <dbReference type="EMBL" id="PKY08064.1"/>
    </source>
</evidence>
<dbReference type="InterPro" id="IPR023398">
    <property type="entry name" value="TIF_eIF4e-like"/>
</dbReference>
<dbReference type="VEuPathDB" id="FungiDB:P168DRAFT_323253"/>
<protein>
    <submittedName>
        <fullName evidence="3">DUF1917-domain-containing protein</fullName>
    </submittedName>
</protein>
<dbReference type="OrthoDB" id="10067381at2759"/>
<dbReference type="PANTHER" id="PTHR31977:SF1">
    <property type="entry name" value="UPF0696 PROTEIN C11ORF68"/>
    <property type="match status" value="1"/>
</dbReference>